<reference evidence="7 8" key="1">
    <citation type="submission" date="2020-06" db="EMBL/GenBank/DDBJ databases">
        <authorList>
            <person name="Li R."/>
            <person name="Bekaert M."/>
        </authorList>
    </citation>
    <scope>NUCLEOTIDE SEQUENCE [LARGE SCALE GENOMIC DNA]</scope>
    <source>
        <strain evidence="8">wild</strain>
    </source>
</reference>
<keyword evidence="5" id="KW-0472">Membrane</keyword>
<evidence type="ECO:0000256" key="4">
    <source>
        <dbReference type="PROSITE-ProRule" id="PRU00175"/>
    </source>
</evidence>
<evidence type="ECO:0000313" key="8">
    <source>
        <dbReference type="Proteomes" id="UP000507470"/>
    </source>
</evidence>
<dbReference type="SMART" id="SM00184">
    <property type="entry name" value="RING"/>
    <property type="match status" value="1"/>
</dbReference>
<dbReference type="AlphaFoldDB" id="A0A6J8AG89"/>
<sequence>MDPPVGQFCKGCSYLMTAIISIILIVSYTIYVIARASNGASFTKGDIVCAAILISFGTVILIVMLICLCLETQYCRQQHERVMTVPSRRMKRVPKVSGDDCAICLDEKNSAMTTIVGLSCQHTFHKSCVKEWMIHKCPLTCPECRQPSKKFSSKTMISDLIYTLTAKKKKEKTVPMTYV</sequence>
<evidence type="ECO:0000256" key="5">
    <source>
        <dbReference type="SAM" id="Phobius"/>
    </source>
</evidence>
<dbReference type="OrthoDB" id="6126641at2759"/>
<feature type="transmembrane region" description="Helical" evidence="5">
    <location>
        <begin position="45"/>
        <end position="70"/>
    </location>
</feature>
<protein>
    <recommendedName>
        <fullName evidence="6">RING-type domain-containing protein</fullName>
    </recommendedName>
</protein>
<dbReference type="Proteomes" id="UP000507470">
    <property type="component" value="Unassembled WGS sequence"/>
</dbReference>
<keyword evidence="1" id="KW-0479">Metal-binding</keyword>
<feature type="domain" description="RING-type" evidence="6">
    <location>
        <begin position="101"/>
        <end position="145"/>
    </location>
</feature>
<evidence type="ECO:0000259" key="6">
    <source>
        <dbReference type="PROSITE" id="PS50089"/>
    </source>
</evidence>
<evidence type="ECO:0000256" key="2">
    <source>
        <dbReference type="ARBA" id="ARBA00022771"/>
    </source>
</evidence>
<keyword evidence="5" id="KW-0812">Transmembrane</keyword>
<dbReference type="InterPro" id="IPR013083">
    <property type="entry name" value="Znf_RING/FYVE/PHD"/>
</dbReference>
<keyword evidence="2 4" id="KW-0863">Zinc-finger</keyword>
<dbReference type="Gene3D" id="3.30.40.10">
    <property type="entry name" value="Zinc/RING finger domain, C3HC4 (zinc finger)"/>
    <property type="match status" value="1"/>
</dbReference>
<organism evidence="7 8">
    <name type="scientific">Mytilus coruscus</name>
    <name type="common">Sea mussel</name>
    <dbReference type="NCBI Taxonomy" id="42192"/>
    <lineage>
        <taxon>Eukaryota</taxon>
        <taxon>Metazoa</taxon>
        <taxon>Spiralia</taxon>
        <taxon>Lophotrochozoa</taxon>
        <taxon>Mollusca</taxon>
        <taxon>Bivalvia</taxon>
        <taxon>Autobranchia</taxon>
        <taxon>Pteriomorphia</taxon>
        <taxon>Mytilida</taxon>
        <taxon>Mytiloidea</taxon>
        <taxon>Mytilidae</taxon>
        <taxon>Mytilinae</taxon>
        <taxon>Mytilus</taxon>
    </lineage>
</organism>
<keyword evidence="8" id="KW-1185">Reference proteome</keyword>
<evidence type="ECO:0000256" key="3">
    <source>
        <dbReference type="ARBA" id="ARBA00022833"/>
    </source>
</evidence>
<keyword evidence="3" id="KW-0862">Zinc</keyword>
<gene>
    <name evidence="7" type="ORF">MCOR_7450</name>
</gene>
<dbReference type="Pfam" id="PF13639">
    <property type="entry name" value="zf-RING_2"/>
    <property type="match status" value="1"/>
</dbReference>
<dbReference type="PANTHER" id="PTHR45798:SF97">
    <property type="entry name" value="ALCOHOL-SENSITIVE RING FINGER PROTEIN 1"/>
    <property type="match status" value="1"/>
</dbReference>
<dbReference type="PROSITE" id="PS50089">
    <property type="entry name" value="ZF_RING_2"/>
    <property type="match status" value="1"/>
</dbReference>
<dbReference type="GO" id="GO:0008270">
    <property type="term" value="F:zinc ion binding"/>
    <property type="evidence" value="ECO:0007669"/>
    <property type="project" value="UniProtKB-KW"/>
</dbReference>
<feature type="transmembrane region" description="Helical" evidence="5">
    <location>
        <begin position="12"/>
        <end position="33"/>
    </location>
</feature>
<dbReference type="EMBL" id="CACVKT020001364">
    <property type="protein sequence ID" value="CAC5367609.1"/>
    <property type="molecule type" value="Genomic_DNA"/>
</dbReference>
<dbReference type="PANTHER" id="PTHR45798">
    <property type="entry name" value="RING-H2 FINGER PROTEIN ATL61-RELATED-RELATED"/>
    <property type="match status" value="1"/>
</dbReference>
<name>A0A6J8AG89_MYTCO</name>
<accession>A0A6J8AG89</accession>
<evidence type="ECO:0000256" key="1">
    <source>
        <dbReference type="ARBA" id="ARBA00022723"/>
    </source>
</evidence>
<keyword evidence="5" id="KW-1133">Transmembrane helix</keyword>
<evidence type="ECO:0000313" key="7">
    <source>
        <dbReference type="EMBL" id="CAC5367609.1"/>
    </source>
</evidence>
<proteinExistence type="predicted"/>
<dbReference type="InterPro" id="IPR052788">
    <property type="entry name" value="RING-type_E3_ligase_ATL"/>
</dbReference>
<dbReference type="SUPFAM" id="SSF57850">
    <property type="entry name" value="RING/U-box"/>
    <property type="match status" value="1"/>
</dbReference>
<dbReference type="InterPro" id="IPR001841">
    <property type="entry name" value="Znf_RING"/>
</dbReference>